<evidence type="ECO:0000313" key="3">
    <source>
        <dbReference type="Proteomes" id="UP001151760"/>
    </source>
</evidence>
<feature type="compositionally biased region" description="Basic and acidic residues" evidence="1">
    <location>
        <begin position="61"/>
        <end position="78"/>
    </location>
</feature>
<dbReference type="EMBL" id="BQNB010011804">
    <property type="protein sequence ID" value="GJS95382.1"/>
    <property type="molecule type" value="Genomic_DNA"/>
</dbReference>
<evidence type="ECO:0000256" key="1">
    <source>
        <dbReference type="SAM" id="MobiDB-lite"/>
    </source>
</evidence>
<reference evidence="2" key="2">
    <citation type="submission" date="2022-01" db="EMBL/GenBank/DDBJ databases">
        <authorList>
            <person name="Yamashiro T."/>
            <person name="Shiraishi A."/>
            <person name="Satake H."/>
            <person name="Nakayama K."/>
        </authorList>
    </citation>
    <scope>NUCLEOTIDE SEQUENCE</scope>
</reference>
<keyword evidence="3" id="KW-1185">Reference proteome</keyword>
<sequence length="175" mass="19610">MIDYLSIVETDKVNHVVETDMVRLVVEIESFGMSANELDKETESFDGLQPKQADLSTGYSKGDKNKAKMDKAKHENVKSVKSQSQQKVNPDKVKVKAEADIKEILNEPTRTHLMGREIMDASRPCERVPFGLDHHPSFLAIIGSSIFTVGSLSEHTDYQRGIPYVRGLMLLLACF</sequence>
<comment type="caution">
    <text evidence="2">The sequence shown here is derived from an EMBL/GenBank/DDBJ whole genome shotgun (WGS) entry which is preliminary data.</text>
</comment>
<name>A0ABQ5A2R3_9ASTR</name>
<feature type="region of interest" description="Disordered" evidence="1">
    <location>
        <begin position="41"/>
        <end position="88"/>
    </location>
</feature>
<evidence type="ECO:0000313" key="2">
    <source>
        <dbReference type="EMBL" id="GJS95382.1"/>
    </source>
</evidence>
<proteinExistence type="predicted"/>
<organism evidence="2 3">
    <name type="scientific">Tanacetum coccineum</name>
    <dbReference type="NCBI Taxonomy" id="301880"/>
    <lineage>
        <taxon>Eukaryota</taxon>
        <taxon>Viridiplantae</taxon>
        <taxon>Streptophyta</taxon>
        <taxon>Embryophyta</taxon>
        <taxon>Tracheophyta</taxon>
        <taxon>Spermatophyta</taxon>
        <taxon>Magnoliopsida</taxon>
        <taxon>eudicotyledons</taxon>
        <taxon>Gunneridae</taxon>
        <taxon>Pentapetalae</taxon>
        <taxon>asterids</taxon>
        <taxon>campanulids</taxon>
        <taxon>Asterales</taxon>
        <taxon>Asteraceae</taxon>
        <taxon>Asteroideae</taxon>
        <taxon>Anthemideae</taxon>
        <taxon>Anthemidinae</taxon>
        <taxon>Tanacetum</taxon>
    </lineage>
</organism>
<protein>
    <submittedName>
        <fullName evidence="2">Uncharacterized protein</fullName>
    </submittedName>
</protein>
<feature type="compositionally biased region" description="Low complexity" evidence="1">
    <location>
        <begin position="79"/>
        <end position="88"/>
    </location>
</feature>
<gene>
    <name evidence="2" type="ORF">Tco_0802350</name>
</gene>
<reference evidence="2" key="1">
    <citation type="journal article" date="2022" name="Int. J. Mol. Sci.">
        <title>Draft Genome of Tanacetum Coccineum: Genomic Comparison of Closely Related Tanacetum-Family Plants.</title>
        <authorList>
            <person name="Yamashiro T."/>
            <person name="Shiraishi A."/>
            <person name="Nakayama K."/>
            <person name="Satake H."/>
        </authorList>
    </citation>
    <scope>NUCLEOTIDE SEQUENCE</scope>
</reference>
<dbReference type="Proteomes" id="UP001151760">
    <property type="component" value="Unassembled WGS sequence"/>
</dbReference>
<accession>A0ABQ5A2R3</accession>